<evidence type="ECO:0000313" key="2">
    <source>
        <dbReference type="EMBL" id="KOF00864.1"/>
    </source>
</evidence>
<gene>
    <name evidence="2" type="ORF">W7K_02490</name>
</gene>
<dbReference type="EMBL" id="AJLO02000006">
    <property type="protein sequence ID" value="KOF00864.1"/>
    <property type="molecule type" value="Genomic_DNA"/>
</dbReference>
<feature type="region of interest" description="Disordered" evidence="1">
    <location>
        <begin position="93"/>
        <end position="155"/>
    </location>
</feature>
<reference evidence="2 3" key="1">
    <citation type="journal article" date="2012" name="J. Bacteriol.">
        <title>Genome sequence of a novel nicotine-degrading strain, Pseudomonas geniculata N1.</title>
        <authorList>
            <person name="Tang H."/>
            <person name="Yu H."/>
            <person name="Tai C."/>
            <person name="Huang K."/>
            <person name="Liu Y."/>
            <person name="Wang L."/>
            <person name="Yao Y."/>
            <person name="Wu G."/>
            <person name="Xu P."/>
        </authorList>
    </citation>
    <scope>NUCLEOTIDE SEQUENCE [LARGE SCALE GENOMIC DNA]</scope>
    <source>
        <strain evidence="2 3">N1</strain>
    </source>
</reference>
<feature type="compositionally biased region" description="Low complexity" evidence="1">
    <location>
        <begin position="111"/>
        <end position="124"/>
    </location>
</feature>
<dbReference type="Proteomes" id="UP000036890">
    <property type="component" value="Unassembled WGS sequence"/>
</dbReference>
<proteinExistence type="predicted"/>
<dbReference type="RefSeq" id="WP_010486936.1">
    <property type="nucleotide sequence ID" value="NZ_AJLO02000006.1"/>
</dbReference>
<sequence>MKFGALQRRGKRCEQVVTVRLGETQDHWSTLSDVWRKGWSPLRIVVVGLAGGFIAGKLEVPGKVNGARWLQMVGSVSNLFASAQAAFATAMAAQAAATADDAAEEADEASEQAQAAASAAEARPAPAPRSVPEPGPEPDLRGPRPAEAATELSER</sequence>
<protein>
    <submittedName>
        <fullName evidence="2">Protein sip-5</fullName>
    </submittedName>
</protein>
<dbReference type="OrthoDB" id="6027991at2"/>
<feature type="compositionally biased region" description="Acidic residues" evidence="1">
    <location>
        <begin position="101"/>
        <end position="110"/>
    </location>
</feature>
<evidence type="ECO:0000256" key="1">
    <source>
        <dbReference type="SAM" id="MobiDB-lite"/>
    </source>
</evidence>
<accession>A0A0L8AEN2</accession>
<dbReference type="AlphaFoldDB" id="A0A0L8AEN2"/>
<comment type="caution">
    <text evidence="2">The sequence shown here is derived from an EMBL/GenBank/DDBJ whole genome shotgun (WGS) entry which is preliminary data.</text>
</comment>
<organism evidence="2 3">
    <name type="scientific">Stenotrophomonas geniculata N1</name>
    <dbReference type="NCBI Taxonomy" id="1167641"/>
    <lineage>
        <taxon>Bacteria</taxon>
        <taxon>Pseudomonadati</taxon>
        <taxon>Pseudomonadota</taxon>
        <taxon>Gammaproteobacteria</taxon>
        <taxon>Lysobacterales</taxon>
        <taxon>Lysobacteraceae</taxon>
        <taxon>Stenotrophomonas</taxon>
    </lineage>
</organism>
<name>A0A0L8AEN2_9GAMM</name>
<feature type="compositionally biased region" description="Pro residues" evidence="1">
    <location>
        <begin position="125"/>
        <end position="137"/>
    </location>
</feature>
<evidence type="ECO:0000313" key="3">
    <source>
        <dbReference type="Proteomes" id="UP000036890"/>
    </source>
</evidence>